<feature type="region of interest" description="Disordered" evidence="1">
    <location>
        <begin position="1"/>
        <end position="33"/>
    </location>
</feature>
<feature type="compositionally biased region" description="Basic and acidic residues" evidence="1">
    <location>
        <begin position="1"/>
        <end position="20"/>
    </location>
</feature>
<dbReference type="EMBL" id="JASUXU010000017">
    <property type="protein sequence ID" value="KAK0322327.1"/>
    <property type="molecule type" value="Genomic_DNA"/>
</dbReference>
<organism evidence="2 3">
    <name type="scientific">Friedmanniomyces endolithicus</name>
    <dbReference type="NCBI Taxonomy" id="329885"/>
    <lineage>
        <taxon>Eukaryota</taxon>
        <taxon>Fungi</taxon>
        <taxon>Dikarya</taxon>
        <taxon>Ascomycota</taxon>
        <taxon>Pezizomycotina</taxon>
        <taxon>Dothideomycetes</taxon>
        <taxon>Dothideomycetidae</taxon>
        <taxon>Mycosphaerellales</taxon>
        <taxon>Teratosphaeriaceae</taxon>
        <taxon>Friedmanniomyces</taxon>
    </lineage>
</organism>
<name>A0AAN6FQQ5_9PEZI</name>
<dbReference type="AlphaFoldDB" id="A0AAN6FQQ5"/>
<protein>
    <submittedName>
        <fullName evidence="2">Uncharacterized protein</fullName>
    </submittedName>
</protein>
<evidence type="ECO:0000313" key="3">
    <source>
        <dbReference type="Proteomes" id="UP001168146"/>
    </source>
</evidence>
<reference evidence="2" key="1">
    <citation type="submission" date="2021-12" db="EMBL/GenBank/DDBJ databases">
        <title>Black yeast isolated from Biological Soil Crust.</title>
        <authorList>
            <person name="Kurbessoian T."/>
        </authorList>
    </citation>
    <scope>NUCLEOTIDE SEQUENCE</scope>
    <source>
        <strain evidence="2">CCFEE 5208</strain>
    </source>
</reference>
<evidence type="ECO:0000313" key="2">
    <source>
        <dbReference type="EMBL" id="KAK0322327.1"/>
    </source>
</evidence>
<proteinExistence type="predicted"/>
<evidence type="ECO:0000256" key="1">
    <source>
        <dbReference type="SAM" id="MobiDB-lite"/>
    </source>
</evidence>
<dbReference type="Proteomes" id="UP001168146">
    <property type="component" value="Unassembled WGS sequence"/>
</dbReference>
<sequence length="130" mass="13971">MALIEQHEQTGHGHDRDGRNGTDAAPPVRGGPGGLLVIELSESGQTVGYEIAAEWTETSVLEVTYAQASALDEYPGSEVCSVEQWNARFASVNSCSDDTEEEKKLLRQTMARQQSSIPLVGLGASARRNP</sequence>
<comment type="caution">
    <text evidence="2">The sequence shown here is derived from an EMBL/GenBank/DDBJ whole genome shotgun (WGS) entry which is preliminary data.</text>
</comment>
<gene>
    <name evidence="2" type="ORF">LTR82_006780</name>
</gene>
<accession>A0AAN6FQQ5</accession>